<dbReference type="RefSeq" id="WP_004198493.1">
    <property type="nucleotide sequence ID" value="NZ_CM000833.1"/>
</dbReference>
<feature type="compositionally biased region" description="Low complexity" evidence="1">
    <location>
        <begin position="43"/>
        <end position="64"/>
    </location>
</feature>
<evidence type="ECO:0000256" key="1">
    <source>
        <dbReference type="SAM" id="MobiDB-lite"/>
    </source>
</evidence>
<dbReference type="AlphaFoldDB" id="A0A0E1W1G7"/>
<accession>A0A0E1W1G7</accession>
<organism evidence="2">
    <name type="scientific">Burkholderia pseudomallei 1710a</name>
    <dbReference type="NCBI Taxonomy" id="320371"/>
    <lineage>
        <taxon>Bacteria</taxon>
        <taxon>Pseudomonadati</taxon>
        <taxon>Pseudomonadota</taxon>
        <taxon>Betaproteobacteria</taxon>
        <taxon>Burkholderiales</taxon>
        <taxon>Burkholderiaceae</taxon>
        <taxon>Burkholderia</taxon>
        <taxon>pseudomallei group</taxon>
    </lineage>
</organism>
<dbReference type="Proteomes" id="UP000001812">
    <property type="component" value="Chromosome II"/>
</dbReference>
<sequence length="81" mass="8634">MAPVARARVRFAAARPDACVGARASGRRWGFQRRIGPRGERCAAAGSPRRSPAAERAAGFATARARAHAVTSSRSDTTRDR</sequence>
<gene>
    <name evidence="2" type="ORF">BURPS1710A_A0483</name>
</gene>
<evidence type="ECO:0000313" key="2">
    <source>
        <dbReference type="EMBL" id="EET03492.1"/>
    </source>
</evidence>
<feature type="region of interest" description="Disordered" evidence="1">
    <location>
        <begin position="40"/>
        <end position="81"/>
    </location>
</feature>
<name>A0A0E1W1G7_BURPE</name>
<protein>
    <submittedName>
        <fullName evidence="2">Uncharacterized protein</fullName>
    </submittedName>
</protein>
<dbReference type="HOGENOM" id="CLU_2567255_0_0_4"/>
<reference evidence="2" key="1">
    <citation type="submission" date="2009-05" db="EMBL/GenBank/DDBJ databases">
        <authorList>
            <person name="Harkins D.M."/>
            <person name="DeShazer D."/>
            <person name="Woods D.E."/>
            <person name="Brinkac L.M."/>
            <person name="Brown K.A."/>
            <person name="Hung G.C."/>
            <person name="Tuanyok A."/>
            <person name="Zhang B."/>
            <person name="Nierman W.C."/>
        </authorList>
    </citation>
    <scope>NUCLEOTIDE SEQUENCE [LARGE SCALE GENOMIC DNA]</scope>
    <source>
        <strain evidence="2">1710a</strain>
    </source>
</reference>
<proteinExistence type="predicted"/>
<dbReference type="GeneID" id="93064746"/>
<dbReference type="EMBL" id="CM000833">
    <property type="protein sequence ID" value="EET03492.1"/>
    <property type="molecule type" value="Genomic_DNA"/>
</dbReference>